<dbReference type="InterPro" id="IPR009003">
    <property type="entry name" value="Peptidase_S1_PA"/>
</dbReference>
<dbReference type="GO" id="GO:0004252">
    <property type="term" value="F:serine-type endopeptidase activity"/>
    <property type="evidence" value="ECO:0007669"/>
    <property type="project" value="InterPro"/>
</dbReference>
<dbReference type="AlphaFoldDB" id="B4GPB3"/>
<dbReference type="eggNOG" id="KOG3627">
    <property type="taxonomic scope" value="Eukaryota"/>
</dbReference>
<evidence type="ECO:0000313" key="3">
    <source>
        <dbReference type="Proteomes" id="UP000008744"/>
    </source>
</evidence>
<reference evidence="2" key="1">
    <citation type="journal article" date="2007" name="Nature">
        <title>Evolution of genes and genomes on the Drosophila phylogeny.</title>
        <authorList>
            <consortium name="Drosophila 12 Genomes Consortium"/>
            <person name="Clark A.G."/>
            <person name="Eisen M.B."/>
            <person name="Smith D.R."/>
            <person name="Bergman C.M."/>
            <person name="Oliver B."/>
            <person name="Markow T.A."/>
            <person name="Kaufman T.C."/>
            <person name="Kellis M."/>
            <person name="Gelbart W."/>
            <person name="Iyer V.N."/>
            <person name="Pollard D.A."/>
            <person name="Sackton T.B."/>
            <person name="Larracuente A.M."/>
            <person name="Singh N.D."/>
            <person name="Abad J.P."/>
            <person name="Abt D.N."/>
            <person name="Adryan B."/>
            <person name="Aguade M."/>
            <person name="Akashi H."/>
            <person name="Anderson W.W."/>
            <person name="Aquadro C.F."/>
            <person name="Ardell D.H."/>
            <person name="Arguello R."/>
            <person name="Artieri C.G."/>
            <person name="Barbash D.A."/>
            <person name="Barker D."/>
            <person name="Barsanti P."/>
            <person name="Batterham P."/>
            <person name="Batzoglou S."/>
            <person name="Begun D."/>
            <person name="Bhutkar A."/>
            <person name="Blanco E."/>
            <person name="Bosak S.A."/>
            <person name="Bradley R.K."/>
            <person name="Brand A.D."/>
            <person name="Brent M.R."/>
            <person name="Brooks A.N."/>
            <person name="Brown R.H."/>
            <person name="Butlin R.K."/>
            <person name="Caggese C."/>
            <person name="Calvi B.R."/>
            <person name="Bernardo de Carvalho A."/>
            <person name="Caspi A."/>
            <person name="Castrezana S."/>
            <person name="Celniker S.E."/>
            <person name="Chang J.L."/>
            <person name="Chapple C."/>
            <person name="Chatterji S."/>
            <person name="Chinwalla A."/>
            <person name="Civetta A."/>
            <person name="Clifton S.W."/>
            <person name="Comeron J.M."/>
            <person name="Costello J.C."/>
            <person name="Coyne J.A."/>
            <person name="Daub J."/>
            <person name="David R.G."/>
            <person name="Delcher A.L."/>
            <person name="Delehaunty K."/>
            <person name="Do C.B."/>
            <person name="Ebling H."/>
            <person name="Edwards K."/>
            <person name="Eickbush T."/>
            <person name="Evans J.D."/>
            <person name="Filipski A."/>
            <person name="Findeiss S."/>
            <person name="Freyhult E."/>
            <person name="Fulton L."/>
            <person name="Fulton R."/>
            <person name="Garcia A.C."/>
            <person name="Gardiner A."/>
            <person name="Garfield D.A."/>
            <person name="Garvin B.E."/>
            <person name="Gibson G."/>
            <person name="Gilbert D."/>
            <person name="Gnerre S."/>
            <person name="Godfrey J."/>
            <person name="Good R."/>
            <person name="Gotea V."/>
            <person name="Gravely B."/>
            <person name="Greenberg A.J."/>
            <person name="Griffiths-Jones S."/>
            <person name="Gross S."/>
            <person name="Guigo R."/>
            <person name="Gustafson E.A."/>
            <person name="Haerty W."/>
            <person name="Hahn M.W."/>
            <person name="Halligan D.L."/>
            <person name="Halpern A.L."/>
            <person name="Halter G.M."/>
            <person name="Han M.V."/>
            <person name="Heger A."/>
            <person name="Hillier L."/>
            <person name="Hinrichs A.S."/>
            <person name="Holmes I."/>
            <person name="Hoskins R.A."/>
            <person name="Hubisz M.J."/>
            <person name="Hultmark D."/>
            <person name="Huntley M.A."/>
            <person name="Jaffe D.B."/>
            <person name="Jagadeeshan S."/>
            <person name="Jeck W.R."/>
            <person name="Johnson J."/>
            <person name="Jones C.D."/>
            <person name="Jordan W.C."/>
            <person name="Karpen G.H."/>
            <person name="Kataoka E."/>
            <person name="Keightley P.D."/>
            <person name="Kheradpour P."/>
            <person name="Kirkness E.F."/>
            <person name="Koerich L.B."/>
            <person name="Kristiansen K."/>
            <person name="Kudrna D."/>
            <person name="Kulathinal R.J."/>
            <person name="Kumar S."/>
            <person name="Kwok R."/>
            <person name="Lander E."/>
            <person name="Langley C.H."/>
            <person name="Lapoint R."/>
            <person name="Lazzaro B.P."/>
            <person name="Lee S.J."/>
            <person name="Levesque L."/>
            <person name="Li R."/>
            <person name="Lin C.F."/>
            <person name="Lin M.F."/>
            <person name="Lindblad-Toh K."/>
            <person name="Llopart A."/>
            <person name="Long M."/>
            <person name="Low L."/>
            <person name="Lozovsky E."/>
            <person name="Lu J."/>
            <person name="Luo M."/>
            <person name="Machado C.A."/>
            <person name="Makalowski W."/>
            <person name="Marzo M."/>
            <person name="Matsuda M."/>
            <person name="Matzkin L."/>
            <person name="McAllister B."/>
            <person name="McBride C.S."/>
            <person name="McKernan B."/>
            <person name="McKernan K."/>
            <person name="Mendez-Lago M."/>
            <person name="Minx P."/>
            <person name="Mollenhauer M.U."/>
            <person name="Montooth K."/>
            <person name="Mount S.M."/>
            <person name="Mu X."/>
            <person name="Myers E."/>
            <person name="Negre B."/>
            <person name="Newfeld S."/>
            <person name="Nielsen R."/>
            <person name="Noor M.A."/>
            <person name="O'Grady P."/>
            <person name="Pachter L."/>
            <person name="Papaceit M."/>
            <person name="Parisi M.J."/>
            <person name="Parisi M."/>
            <person name="Parts L."/>
            <person name="Pedersen J.S."/>
            <person name="Pesole G."/>
            <person name="Phillippy A.M."/>
            <person name="Ponting C.P."/>
            <person name="Pop M."/>
            <person name="Porcelli D."/>
            <person name="Powell J.R."/>
            <person name="Prohaska S."/>
            <person name="Pruitt K."/>
            <person name="Puig M."/>
            <person name="Quesneville H."/>
            <person name="Ram K.R."/>
            <person name="Rand D."/>
            <person name="Rasmussen M.D."/>
            <person name="Reed L.K."/>
            <person name="Reenan R."/>
            <person name="Reily A."/>
            <person name="Remington K.A."/>
            <person name="Rieger T.T."/>
            <person name="Ritchie M.G."/>
            <person name="Robin C."/>
            <person name="Rogers Y.H."/>
            <person name="Rohde C."/>
            <person name="Rozas J."/>
            <person name="Rubenfield M.J."/>
            <person name="Ruiz A."/>
            <person name="Russo S."/>
            <person name="Salzberg S.L."/>
            <person name="Sanchez-Gracia A."/>
            <person name="Saranga D.J."/>
            <person name="Sato H."/>
            <person name="Schaeffer S.W."/>
            <person name="Schatz M.C."/>
            <person name="Schlenke T."/>
            <person name="Schwartz R."/>
            <person name="Segarra C."/>
            <person name="Singh R.S."/>
            <person name="Sirot L."/>
            <person name="Sirota M."/>
            <person name="Sisneros N.B."/>
            <person name="Smith C.D."/>
            <person name="Smith T.F."/>
            <person name="Spieth J."/>
            <person name="Stage D.E."/>
            <person name="Stark A."/>
            <person name="Stephan W."/>
            <person name="Strausberg R.L."/>
            <person name="Strempel S."/>
            <person name="Sturgill D."/>
            <person name="Sutton G."/>
            <person name="Sutton G.G."/>
            <person name="Tao W."/>
            <person name="Teichmann S."/>
            <person name="Tobari Y.N."/>
            <person name="Tomimura Y."/>
            <person name="Tsolas J.M."/>
            <person name="Valente V.L."/>
            <person name="Venter E."/>
            <person name="Venter J.C."/>
            <person name="Vicario S."/>
            <person name="Vieira F.G."/>
            <person name="Vilella A.J."/>
            <person name="Villasante A."/>
            <person name="Walenz B."/>
            <person name="Wang J."/>
            <person name="Wasserman M."/>
            <person name="Watts T."/>
            <person name="Wilson D."/>
            <person name="Wilson R.K."/>
            <person name="Wing R.A."/>
            <person name="Wolfner M.F."/>
            <person name="Wong A."/>
            <person name="Wong G.K."/>
            <person name="Wu C.I."/>
            <person name="Wu G."/>
            <person name="Yamamoto D."/>
            <person name="Yang H.P."/>
            <person name="Yang S.P."/>
            <person name="Yorke J.A."/>
            <person name="Yoshida K."/>
            <person name="Zdobnov E."/>
            <person name="Zhang P."/>
            <person name="Zhang Y."/>
            <person name="Zimin A.V."/>
            <person name="Baldwin J."/>
            <person name="Abdouelleil A."/>
            <person name="Abdulkadir J."/>
            <person name="Abebe A."/>
            <person name="Abera B."/>
            <person name="Abreu J."/>
            <person name="Acer S.C."/>
            <person name="Aftuck L."/>
            <person name="Alexander A."/>
            <person name="An P."/>
            <person name="Anderson E."/>
            <person name="Anderson S."/>
            <person name="Arachi H."/>
            <person name="Azer M."/>
            <person name="Bachantsang P."/>
            <person name="Barry A."/>
            <person name="Bayul T."/>
            <person name="Berlin A."/>
            <person name="Bessette D."/>
            <person name="Bloom T."/>
            <person name="Blye J."/>
            <person name="Boguslavskiy L."/>
            <person name="Bonnet C."/>
            <person name="Boukhgalter B."/>
            <person name="Bourzgui I."/>
            <person name="Brown A."/>
            <person name="Cahill P."/>
            <person name="Channer S."/>
            <person name="Cheshatsang Y."/>
            <person name="Chuda L."/>
            <person name="Citroen M."/>
            <person name="Collymore A."/>
            <person name="Cooke P."/>
            <person name="Costello M."/>
            <person name="D'Aco K."/>
            <person name="Daza R."/>
            <person name="De Haan G."/>
            <person name="DeGray S."/>
            <person name="DeMaso C."/>
            <person name="Dhargay N."/>
            <person name="Dooley K."/>
            <person name="Dooley E."/>
            <person name="Doricent M."/>
            <person name="Dorje P."/>
            <person name="Dorjee K."/>
            <person name="Dupes A."/>
            <person name="Elong R."/>
            <person name="Falk J."/>
            <person name="Farina A."/>
            <person name="Faro S."/>
            <person name="Ferguson D."/>
            <person name="Fisher S."/>
            <person name="Foley C.D."/>
            <person name="Franke A."/>
            <person name="Friedrich D."/>
            <person name="Gadbois L."/>
            <person name="Gearin G."/>
            <person name="Gearin C.R."/>
            <person name="Giannoukos G."/>
            <person name="Goode T."/>
            <person name="Graham J."/>
            <person name="Grandbois E."/>
            <person name="Grewal S."/>
            <person name="Gyaltsen K."/>
            <person name="Hafez N."/>
            <person name="Hagos B."/>
            <person name="Hall J."/>
            <person name="Henson C."/>
            <person name="Hollinger A."/>
            <person name="Honan T."/>
            <person name="Huard M.D."/>
            <person name="Hughes L."/>
            <person name="Hurhula B."/>
            <person name="Husby M.E."/>
            <person name="Kamat A."/>
            <person name="Kanga B."/>
            <person name="Kashin S."/>
            <person name="Khazanovich D."/>
            <person name="Kisner P."/>
            <person name="Lance K."/>
            <person name="Lara M."/>
            <person name="Lee W."/>
            <person name="Lennon N."/>
            <person name="Letendre F."/>
            <person name="LeVine R."/>
            <person name="Lipovsky A."/>
            <person name="Liu X."/>
            <person name="Liu J."/>
            <person name="Liu S."/>
            <person name="Lokyitsang T."/>
            <person name="Lokyitsang Y."/>
            <person name="Lubonja R."/>
            <person name="Lui A."/>
            <person name="MacDonald P."/>
            <person name="Magnisalis V."/>
            <person name="Maru K."/>
            <person name="Matthews C."/>
            <person name="McCusker W."/>
            <person name="McDonough S."/>
            <person name="Mehta T."/>
            <person name="Meldrim J."/>
            <person name="Meneus L."/>
            <person name="Mihai O."/>
            <person name="Mihalev A."/>
            <person name="Mihova T."/>
            <person name="Mittelman R."/>
            <person name="Mlenga V."/>
            <person name="Montmayeur A."/>
            <person name="Mulrain L."/>
            <person name="Navidi A."/>
            <person name="Naylor J."/>
            <person name="Negash T."/>
            <person name="Nguyen T."/>
            <person name="Nguyen N."/>
            <person name="Nicol R."/>
            <person name="Norbu C."/>
            <person name="Norbu N."/>
            <person name="Novod N."/>
            <person name="O'Neill B."/>
            <person name="Osman S."/>
            <person name="Markiewicz E."/>
            <person name="Oyono O.L."/>
            <person name="Patti C."/>
            <person name="Phunkhang P."/>
            <person name="Pierre F."/>
            <person name="Priest M."/>
            <person name="Raghuraman S."/>
            <person name="Rege F."/>
            <person name="Reyes R."/>
            <person name="Rise C."/>
            <person name="Rogov P."/>
            <person name="Ross K."/>
            <person name="Ryan E."/>
            <person name="Settipalli S."/>
            <person name="Shea T."/>
            <person name="Sherpa N."/>
            <person name="Shi L."/>
            <person name="Shih D."/>
            <person name="Sparrow T."/>
            <person name="Spaulding J."/>
            <person name="Stalker J."/>
            <person name="Stange-Thomann N."/>
            <person name="Stavropoulos S."/>
            <person name="Stone C."/>
            <person name="Strader C."/>
            <person name="Tesfaye S."/>
            <person name="Thomson T."/>
            <person name="Thoulutsang Y."/>
            <person name="Thoulutsang D."/>
            <person name="Topham K."/>
            <person name="Topping I."/>
            <person name="Tsamla T."/>
            <person name="Vassiliev H."/>
            <person name="Vo A."/>
            <person name="Wangchuk T."/>
            <person name="Wangdi T."/>
            <person name="Weiand M."/>
            <person name="Wilkinson J."/>
            <person name="Wilson A."/>
            <person name="Yadav S."/>
            <person name="Young G."/>
            <person name="Yu Q."/>
            <person name="Zembek L."/>
            <person name="Zhong D."/>
            <person name="Zimmer A."/>
            <person name="Zwirko Z."/>
            <person name="Jaffe D.B."/>
            <person name="Alvarez P."/>
            <person name="Brockman W."/>
            <person name="Butler J."/>
            <person name="Chin C."/>
            <person name="Gnerre S."/>
            <person name="Grabherr M."/>
            <person name="Kleber M."/>
            <person name="Mauceli E."/>
            <person name="MacCallum I."/>
        </authorList>
    </citation>
    <scope>NUCLEOTIDE SEQUENCE [LARGE SCALE GENOMIC DNA]</scope>
    <source>
        <strain evidence="2">MSH-3</strain>
    </source>
</reference>
<protein>
    <submittedName>
        <fullName evidence="2">GL13849</fullName>
    </submittedName>
</protein>
<dbReference type="OrthoDB" id="6755574at2759"/>
<reference evidence="2" key="2">
    <citation type="submission" date="2008-06" db="EMBL/GenBank/DDBJ databases">
        <authorList>
            <consortium name="FlyBase"/>
        </authorList>
    </citation>
    <scope>NUCLEOTIDE SEQUENCE</scope>
    <source>
        <strain evidence="2">MSH-3</strain>
    </source>
</reference>
<evidence type="ECO:0000259" key="1">
    <source>
        <dbReference type="Pfam" id="PF00089"/>
    </source>
</evidence>
<dbReference type="Pfam" id="PF00089">
    <property type="entry name" value="Trypsin"/>
    <property type="match status" value="1"/>
</dbReference>
<dbReference type="Gene3D" id="2.40.10.10">
    <property type="entry name" value="Trypsin-like serine proteases"/>
    <property type="match status" value="1"/>
</dbReference>
<dbReference type="InterPro" id="IPR001254">
    <property type="entry name" value="Trypsin_dom"/>
</dbReference>
<proteinExistence type="predicted"/>
<keyword evidence="3" id="KW-1185">Reference proteome</keyword>
<dbReference type="SUPFAM" id="SSF50494">
    <property type="entry name" value="Trypsin-like serine proteases"/>
    <property type="match status" value="1"/>
</dbReference>
<feature type="domain" description="Peptidase S1" evidence="1">
    <location>
        <begin position="3"/>
        <end position="101"/>
    </location>
</feature>
<evidence type="ECO:0000313" key="2">
    <source>
        <dbReference type="EMBL" id="EDW38996.1"/>
    </source>
</evidence>
<accession>B4GPB3</accession>
<dbReference type="EMBL" id="CH479186">
    <property type="protein sequence ID" value="EDW38996.1"/>
    <property type="molecule type" value="Genomic_DNA"/>
</dbReference>
<dbReference type="GO" id="GO:0006508">
    <property type="term" value="P:proteolysis"/>
    <property type="evidence" value="ECO:0007669"/>
    <property type="project" value="InterPro"/>
</dbReference>
<gene>
    <name evidence="2" type="primary">Dper\GL13849</name>
    <name evidence="2" type="ORF">Dper_GL13849</name>
</gene>
<name>B4GPB3_DROPE</name>
<dbReference type="Proteomes" id="UP000008744">
    <property type="component" value="Unassembled WGS sequence"/>
</dbReference>
<organism evidence="3">
    <name type="scientific">Drosophila persimilis</name>
    <name type="common">Fruit fly</name>
    <dbReference type="NCBI Taxonomy" id="7234"/>
    <lineage>
        <taxon>Eukaryota</taxon>
        <taxon>Metazoa</taxon>
        <taxon>Ecdysozoa</taxon>
        <taxon>Arthropoda</taxon>
        <taxon>Hexapoda</taxon>
        <taxon>Insecta</taxon>
        <taxon>Pterygota</taxon>
        <taxon>Neoptera</taxon>
        <taxon>Endopterygota</taxon>
        <taxon>Diptera</taxon>
        <taxon>Brachycera</taxon>
        <taxon>Muscomorpha</taxon>
        <taxon>Ephydroidea</taxon>
        <taxon>Drosophilidae</taxon>
        <taxon>Drosophila</taxon>
        <taxon>Sophophora</taxon>
    </lineage>
</organism>
<dbReference type="HOGENOM" id="CLU_2017600_0_0_1"/>
<sequence>MRYKVKYMTAHCRYELDVHEDDVGLIKVTTAIKFGQFVQPITIDWRPVAAGSKLLTTGWGATSYVEISNESAPIEEYPQILHKLTMTAISLEECQGYYKNNDGTGGVDYGGLCALLRRWHLQR</sequence>
<dbReference type="InterPro" id="IPR043504">
    <property type="entry name" value="Peptidase_S1_PA_chymotrypsin"/>
</dbReference>
<dbReference type="KEGG" id="dpe:6595110"/>
<dbReference type="PhylomeDB" id="B4GPB3"/>